<evidence type="ECO:0000259" key="1">
    <source>
        <dbReference type="PROSITE" id="PS50126"/>
    </source>
</evidence>
<dbReference type="GO" id="GO:0003729">
    <property type="term" value="F:mRNA binding"/>
    <property type="evidence" value="ECO:0007669"/>
    <property type="project" value="TreeGrafter"/>
</dbReference>
<organism evidence="2 3">
    <name type="scientific">Candidatus Colimorpha enterica</name>
    <dbReference type="NCBI Taxonomy" id="3083063"/>
    <lineage>
        <taxon>Bacteria</taxon>
        <taxon>Pseudomonadati</taxon>
        <taxon>Bacteroidota</taxon>
        <taxon>Bacteroidia</taxon>
        <taxon>Bacteroidales</taxon>
        <taxon>Candidatus Colimorpha</taxon>
    </lineage>
</organism>
<dbReference type="Gene3D" id="2.40.50.140">
    <property type="entry name" value="Nucleic acid-binding proteins"/>
    <property type="match status" value="1"/>
</dbReference>
<dbReference type="PANTHER" id="PTHR10724">
    <property type="entry name" value="30S RIBOSOMAL PROTEIN S1"/>
    <property type="match status" value="1"/>
</dbReference>
<feature type="domain" description="S1 motif" evidence="1">
    <location>
        <begin position="9"/>
        <end position="78"/>
    </location>
</feature>
<dbReference type="GO" id="GO:0003735">
    <property type="term" value="F:structural constituent of ribosome"/>
    <property type="evidence" value="ECO:0007669"/>
    <property type="project" value="TreeGrafter"/>
</dbReference>
<dbReference type="CDD" id="cd05685">
    <property type="entry name" value="S1_Tex"/>
    <property type="match status" value="1"/>
</dbReference>
<reference evidence="2" key="1">
    <citation type="submission" date="2012-11" db="EMBL/GenBank/DDBJ databases">
        <title>Dependencies among metagenomic species, viruses, plasmids and units of genetic variation.</title>
        <authorList>
            <person name="Nielsen H.B."/>
            <person name="Almeida M."/>
            <person name="Juncker A.S."/>
            <person name="Rasmussen S."/>
            <person name="Li J."/>
            <person name="Sunagawa S."/>
            <person name="Plichta D."/>
            <person name="Gautier L."/>
            <person name="Le Chatelier E."/>
            <person name="Peletier E."/>
            <person name="Bonde I."/>
            <person name="Nielsen T."/>
            <person name="Manichanh C."/>
            <person name="Arumugam M."/>
            <person name="Batto J."/>
            <person name="Santos M.B.Q.D."/>
            <person name="Blom N."/>
            <person name="Borruel N."/>
            <person name="Burgdorf K.S."/>
            <person name="Boumezbeur F."/>
            <person name="Casellas F."/>
            <person name="Dore J."/>
            <person name="Guarner F."/>
            <person name="Hansen T."/>
            <person name="Hildebrand F."/>
            <person name="Kaas R.S."/>
            <person name="Kennedy S."/>
            <person name="Kristiansen K."/>
            <person name="Kultima J.R."/>
            <person name="Leonard P."/>
            <person name="Levenez F."/>
            <person name="Lund O."/>
            <person name="Moumen B."/>
            <person name="Le Paslier D."/>
            <person name="Pons N."/>
            <person name="Pedersen O."/>
            <person name="Prifti E."/>
            <person name="Qin J."/>
            <person name="Raes J."/>
            <person name="Tap J."/>
            <person name="Tims S."/>
            <person name="Ussery D.W."/>
            <person name="Yamada T."/>
            <person name="MetaHit consortium"/>
            <person name="Renault P."/>
            <person name="Sicheritz-Ponten T."/>
            <person name="Bork P."/>
            <person name="Wang J."/>
            <person name="Brunak S."/>
            <person name="Ehrlich S.D."/>
        </authorList>
    </citation>
    <scope>NUCLEOTIDE SEQUENCE [LARGE SCALE GENOMIC DNA]</scope>
</reference>
<dbReference type="SMART" id="SM00316">
    <property type="entry name" value="S1"/>
    <property type="match status" value="1"/>
</dbReference>
<dbReference type="SUPFAM" id="SSF50249">
    <property type="entry name" value="Nucleic acid-binding proteins"/>
    <property type="match status" value="1"/>
</dbReference>
<protein>
    <submittedName>
        <fullName evidence="2">Competence protein ComEA helix-hairpin-helix repeat region</fullName>
    </submittedName>
</protein>
<dbReference type="Pfam" id="PF00575">
    <property type="entry name" value="S1"/>
    <property type="match status" value="1"/>
</dbReference>
<dbReference type="GO" id="GO:0005737">
    <property type="term" value="C:cytoplasm"/>
    <property type="evidence" value="ECO:0007669"/>
    <property type="project" value="UniProtKB-ARBA"/>
</dbReference>
<gene>
    <name evidence="2" type="ORF">BN580_02246</name>
</gene>
<dbReference type="PANTHER" id="PTHR10724:SF10">
    <property type="entry name" value="S1 RNA-BINDING DOMAIN-CONTAINING PROTEIN 1"/>
    <property type="match status" value="1"/>
</dbReference>
<name>R6TTM5_9BACT</name>
<dbReference type="EMBL" id="CBFW010000398">
    <property type="protein sequence ID" value="CDC76803.1"/>
    <property type="molecule type" value="Genomic_DNA"/>
</dbReference>
<dbReference type="FunFam" id="2.40.50.140:FF:000051">
    <property type="entry name" value="RNA-binding transcriptional accessory protein"/>
    <property type="match status" value="1"/>
</dbReference>
<dbReference type="Proteomes" id="UP000017938">
    <property type="component" value="Unassembled WGS sequence"/>
</dbReference>
<dbReference type="AlphaFoldDB" id="R6TTM5"/>
<dbReference type="STRING" id="1263015.BN580_02246"/>
<sequence length="79" mass="8781">MDMSDLRPGMVLTGTVRNVIDFGAFVDIGVHQDGLVHVSQISSKYIRHPSEVLSVGDRVTVKVLEVDVKKQRISLTMKM</sequence>
<dbReference type="InterPro" id="IPR003029">
    <property type="entry name" value="S1_domain"/>
</dbReference>
<accession>R6TTM5</accession>
<dbReference type="InterPro" id="IPR050437">
    <property type="entry name" value="Ribos_protein_bS1-like"/>
</dbReference>
<dbReference type="GO" id="GO:0006412">
    <property type="term" value="P:translation"/>
    <property type="evidence" value="ECO:0007669"/>
    <property type="project" value="TreeGrafter"/>
</dbReference>
<dbReference type="PROSITE" id="PS50126">
    <property type="entry name" value="S1"/>
    <property type="match status" value="1"/>
</dbReference>
<dbReference type="InterPro" id="IPR044146">
    <property type="entry name" value="S1_Tex"/>
</dbReference>
<comment type="caution">
    <text evidence="2">The sequence shown here is derived from an EMBL/GenBank/DDBJ whole genome shotgun (WGS) entry which is preliminary data.</text>
</comment>
<evidence type="ECO:0000313" key="2">
    <source>
        <dbReference type="EMBL" id="CDC76803.1"/>
    </source>
</evidence>
<evidence type="ECO:0000313" key="3">
    <source>
        <dbReference type="Proteomes" id="UP000017938"/>
    </source>
</evidence>
<dbReference type="InterPro" id="IPR012340">
    <property type="entry name" value="NA-bd_OB-fold"/>
</dbReference>
<proteinExistence type="predicted"/>